<evidence type="ECO:0000259" key="3">
    <source>
        <dbReference type="PROSITE" id="PS50048"/>
    </source>
</evidence>
<keyword evidence="1" id="KW-0539">Nucleus</keyword>
<dbReference type="AlphaFoldDB" id="A0A9P9WRC0"/>
<accession>A0A9P9WRC0</accession>
<dbReference type="Gene3D" id="4.10.240.10">
    <property type="entry name" value="Zn(2)-C6 fungal-type DNA-binding domain"/>
    <property type="match status" value="1"/>
</dbReference>
<name>A0A9P9WRC0_9PEZI</name>
<dbReference type="GO" id="GO:0000981">
    <property type="term" value="F:DNA-binding transcription factor activity, RNA polymerase II-specific"/>
    <property type="evidence" value="ECO:0007669"/>
    <property type="project" value="InterPro"/>
</dbReference>
<dbReference type="PANTHER" id="PTHR47657">
    <property type="entry name" value="STEROL REGULATORY ELEMENT-BINDING PROTEIN ECM22"/>
    <property type="match status" value="1"/>
</dbReference>
<dbReference type="PROSITE" id="PS00463">
    <property type="entry name" value="ZN2_CY6_FUNGAL_1"/>
    <property type="match status" value="1"/>
</dbReference>
<evidence type="ECO:0000256" key="2">
    <source>
        <dbReference type="SAM" id="MobiDB-lite"/>
    </source>
</evidence>
<feature type="compositionally biased region" description="Polar residues" evidence="2">
    <location>
        <begin position="63"/>
        <end position="76"/>
    </location>
</feature>
<dbReference type="InterPro" id="IPR052400">
    <property type="entry name" value="Zn2-C6_fungal_TF"/>
</dbReference>
<evidence type="ECO:0000256" key="1">
    <source>
        <dbReference type="ARBA" id="ARBA00023242"/>
    </source>
</evidence>
<dbReference type="Proteomes" id="UP000829685">
    <property type="component" value="Unassembled WGS sequence"/>
</dbReference>
<dbReference type="InterPro" id="IPR001138">
    <property type="entry name" value="Zn2Cys6_DnaBD"/>
</dbReference>
<evidence type="ECO:0000313" key="5">
    <source>
        <dbReference type="Proteomes" id="UP000829685"/>
    </source>
</evidence>
<dbReference type="SMART" id="SM00066">
    <property type="entry name" value="GAL4"/>
    <property type="match status" value="1"/>
</dbReference>
<dbReference type="SUPFAM" id="SSF57701">
    <property type="entry name" value="Zn2/Cys6 DNA-binding domain"/>
    <property type="match status" value="1"/>
</dbReference>
<dbReference type="PANTHER" id="PTHR47657:SF14">
    <property type="entry name" value="ZN(2)-C6 FUNGAL-TYPE DOMAIN-CONTAINING PROTEIN"/>
    <property type="match status" value="1"/>
</dbReference>
<feature type="region of interest" description="Disordered" evidence="2">
    <location>
        <begin position="86"/>
        <end position="105"/>
    </location>
</feature>
<feature type="domain" description="Zn(2)-C6 fungal-type" evidence="3">
    <location>
        <begin position="23"/>
        <end position="53"/>
    </location>
</feature>
<proteinExistence type="predicted"/>
<protein>
    <recommendedName>
        <fullName evidence="3">Zn(2)-C6 fungal-type domain-containing protein</fullName>
    </recommendedName>
</protein>
<dbReference type="EMBL" id="JAFIMR010000007">
    <property type="protein sequence ID" value="KAI1876388.1"/>
    <property type="molecule type" value="Genomic_DNA"/>
</dbReference>
<organism evidence="4 5">
    <name type="scientific">Neoarthrinium moseri</name>
    <dbReference type="NCBI Taxonomy" id="1658444"/>
    <lineage>
        <taxon>Eukaryota</taxon>
        <taxon>Fungi</taxon>
        <taxon>Dikarya</taxon>
        <taxon>Ascomycota</taxon>
        <taxon>Pezizomycotina</taxon>
        <taxon>Sordariomycetes</taxon>
        <taxon>Xylariomycetidae</taxon>
        <taxon>Amphisphaeriales</taxon>
        <taxon>Apiosporaceae</taxon>
        <taxon>Neoarthrinium</taxon>
    </lineage>
</organism>
<sequence>MRVTTSVSRGRGPRLYHKKSRAGCVRCKQRRVKCNEARPSCGGCSRHAVDCVYPTEAAGGTTLAHSSAESRATSDTETTEYLPVDLDSNHRANPLPSKLDSPSAGKSVYQVSNQELPKILTPDCLGDSELDLPESRERRLWELRLLHNSLTEAKPFSTPQPPQVMNLWAVEVPNMALKEGKDAILYGIMAHSALNMWTRSTDHQERETLIRLQHTYLSMMLRQQRCDVAELNPANADSVCLSSLKILTHALALIQTLPLEPWEPPVDWLQMGNGAGAVFRNAWSMVNKEGTTKLITFIRSPPVLDDPNETILSDHSDLLWILETPPGPQANQDTELDNLATKAVYEKALAYTCSVQRALERREPEFAICRRLGGFAVWIPCEFTQFLVQRRPRAMVILAHFMSLFLEMEHIWMIGKAGERQIRGIHKNLPMEWCYKLDGLFQKFKKPEQSPRPFGGGHGVLM</sequence>
<reference evidence="4" key="1">
    <citation type="submission" date="2021-03" db="EMBL/GenBank/DDBJ databases">
        <title>Revisited historic fungal species revealed as producer of novel bioactive compounds through whole genome sequencing and comparative genomics.</title>
        <authorList>
            <person name="Vignolle G.A."/>
            <person name="Hochenegger N."/>
            <person name="Mach R.L."/>
            <person name="Mach-Aigner A.R."/>
            <person name="Javad Rahimi M."/>
            <person name="Salim K.A."/>
            <person name="Chan C.M."/>
            <person name="Lim L.B.L."/>
            <person name="Cai F."/>
            <person name="Druzhinina I.S."/>
            <person name="U'Ren J.M."/>
            <person name="Derntl C."/>
        </authorList>
    </citation>
    <scope>NUCLEOTIDE SEQUENCE</scope>
    <source>
        <strain evidence="4">TUCIM 5799</strain>
    </source>
</reference>
<dbReference type="PROSITE" id="PS50048">
    <property type="entry name" value="ZN2_CY6_FUNGAL_2"/>
    <property type="match status" value="1"/>
</dbReference>
<dbReference type="GO" id="GO:0008270">
    <property type="term" value="F:zinc ion binding"/>
    <property type="evidence" value="ECO:0007669"/>
    <property type="project" value="InterPro"/>
</dbReference>
<dbReference type="Pfam" id="PF00172">
    <property type="entry name" value="Zn_clus"/>
    <property type="match status" value="1"/>
</dbReference>
<gene>
    <name evidence="4" type="ORF">JX265_003914</name>
</gene>
<comment type="caution">
    <text evidence="4">The sequence shown here is derived from an EMBL/GenBank/DDBJ whole genome shotgun (WGS) entry which is preliminary data.</text>
</comment>
<feature type="region of interest" description="Disordered" evidence="2">
    <location>
        <begin position="60"/>
        <end position="80"/>
    </location>
</feature>
<dbReference type="CDD" id="cd00067">
    <property type="entry name" value="GAL4"/>
    <property type="match status" value="1"/>
</dbReference>
<dbReference type="InterPro" id="IPR036864">
    <property type="entry name" value="Zn2-C6_fun-type_DNA-bd_sf"/>
</dbReference>
<evidence type="ECO:0000313" key="4">
    <source>
        <dbReference type="EMBL" id="KAI1876388.1"/>
    </source>
</evidence>
<keyword evidence="5" id="KW-1185">Reference proteome</keyword>